<evidence type="ECO:0000259" key="2">
    <source>
        <dbReference type="Pfam" id="PF20906"/>
    </source>
</evidence>
<organism evidence="3">
    <name type="scientific">Thermorudis peleae</name>
    <dbReference type="NCBI Taxonomy" id="1382356"/>
    <lineage>
        <taxon>Bacteria</taxon>
        <taxon>Pseudomonadati</taxon>
        <taxon>Thermomicrobiota</taxon>
        <taxon>Thermomicrobia</taxon>
        <taxon>Thermomicrobia incertae sedis</taxon>
        <taxon>Thermorudis</taxon>
    </lineage>
</organism>
<dbReference type="AlphaFoldDB" id="A0A831TGD3"/>
<comment type="caution">
    <text evidence="3">The sequence shown here is derived from an EMBL/GenBank/DDBJ whole genome shotgun (WGS) entry which is preliminary data.</text>
</comment>
<gene>
    <name evidence="3" type="ORF">ENP34_10470</name>
</gene>
<accession>A0A831TGD3</accession>
<dbReference type="EMBL" id="DSIY01000247">
    <property type="protein sequence ID" value="HEG91846.1"/>
    <property type="molecule type" value="Genomic_DNA"/>
</dbReference>
<dbReference type="Pfam" id="PF06032">
    <property type="entry name" value="S-Me-THD_N"/>
    <property type="match status" value="1"/>
</dbReference>
<sequence>MWYVDEERLEHIAIGAGILGTGGGGNPYYGKLHVRRLLREGARIPVVSLDEVPDDALVVSVGGMGAPTVGIERIHRGDEPLVALRALEEHLGRWATHLIPGEIGGANSTRPMAISAMSGLPVIDADGMGRAFPELQMDTFAIYGVSSTPAALADIYHNVVLFPRLADALTLERYARAVTVQMGGAAGYAFPAMSGAEAKRTAVPMTLSLAEAAGAAVRRARREHADPVAAVLRVTGGQVVFRGKVIDVQRRLVAGFARGVVELDGLGDDRGSRMCIDFQNENLIARRDGDVVVVVPDLICLVDAETAEPVTTEVVRYGLRVAVLGIPAPALLKTPQALAVVGPAAFGYPGIEYRPLPGIYGGDRLVGERGGTEPSWPRSG</sequence>
<reference evidence="3" key="1">
    <citation type="journal article" date="2020" name="mSystems">
        <title>Genome- and Community-Level Interaction Insights into Carbon Utilization and Element Cycling Functions of Hydrothermarchaeota in Hydrothermal Sediment.</title>
        <authorList>
            <person name="Zhou Z."/>
            <person name="Liu Y."/>
            <person name="Xu W."/>
            <person name="Pan J."/>
            <person name="Luo Z.H."/>
            <person name="Li M."/>
        </authorList>
    </citation>
    <scope>NUCLEOTIDE SEQUENCE [LARGE SCALE GENOMIC DNA]</scope>
    <source>
        <strain evidence="3">SpSt-210</strain>
    </source>
</reference>
<dbReference type="Gene3D" id="3.40.1610.10">
    <property type="entry name" value="CV3147-like domain"/>
    <property type="match status" value="1"/>
</dbReference>
<evidence type="ECO:0000259" key="1">
    <source>
        <dbReference type="Pfam" id="PF06032"/>
    </source>
</evidence>
<feature type="domain" description="S-Me-THD-like C-terminal" evidence="2">
    <location>
        <begin position="168"/>
        <end position="356"/>
    </location>
</feature>
<dbReference type="InterPro" id="IPR027479">
    <property type="entry name" value="S-Me-THD_N_sf"/>
</dbReference>
<proteinExistence type="predicted"/>
<dbReference type="Pfam" id="PF20906">
    <property type="entry name" value="S-Me-THD_C"/>
    <property type="match status" value="1"/>
</dbReference>
<name>A0A831TGD3_9BACT</name>
<evidence type="ECO:0000313" key="3">
    <source>
        <dbReference type="EMBL" id="HEG91846.1"/>
    </source>
</evidence>
<dbReference type="InterPro" id="IPR048350">
    <property type="entry name" value="S-Me-THD-like_C"/>
</dbReference>
<dbReference type="SUPFAM" id="SSF160991">
    <property type="entry name" value="CV3147-like"/>
    <property type="match status" value="1"/>
</dbReference>
<dbReference type="Gene3D" id="2.40.390.10">
    <property type="entry name" value="CV3147-like"/>
    <property type="match status" value="1"/>
</dbReference>
<dbReference type="InterPro" id="IPR010318">
    <property type="entry name" value="S-Me-THD_N"/>
</dbReference>
<dbReference type="InterPro" id="IPR024071">
    <property type="entry name" value="S-Me-THD_C_sf"/>
</dbReference>
<protein>
    <submittedName>
        <fullName evidence="3">DUF917 domain-containing protein</fullName>
    </submittedName>
</protein>
<feature type="domain" description="S-Me-THD N-terminal" evidence="1">
    <location>
        <begin position="8"/>
        <end position="162"/>
    </location>
</feature>